<dbReference type="PANTHER" id="PTHR42928">
    <property type="entry name" value="TRICARBOXYLATE-BINDING PROTEIN"/>
    <property type="match status" value="1"/>
</dbReference>
<dbReference type="CDD" id="cd07012">
    <property type="entry name" value="PBP2_Bug_TTT"/>
    <property type="match status" value="1"/>
</dbReference>
<dbReference type="Gene3D" id="3.40.190.10">
    <property type="entry name" value="Periplasmic binding protein-like II"/>
    <property type="match status" value="1"/>
</dbReference>
<feature type="signal peptide" evidence="2">
    <location>
        <begin position="1"/>
        <end position="22"/>
    </location>
</feature>
<dbReference type="EMBL" id="LGVG01000018">
    <property type="protein sequence ID" value="KNE26842.1"/>
    <property type="molecule type" value="Genomic_DNA"/>
</dbReference>
<dbReference type="PANTHER" id="PTHR42928:SF5">
    <property type="entry name" value="BLR1237 PROTEIN"/>
    <property type="match status" value="1"/>
</dbReference>
<organism evidence="3 4">
    <name type="scientific">Achromobacter spanius</name>
    <dbReference type="NCBI Taxonomy" id="217203"/>
    <lineage>
        <taxon>Bacteria</taxon>
        <taxon>Pseudomonadati</taxon>
        <taxon>Pseudomonadota</taxon>
        <taxon>Betaproteobacteria</taxon>
        <taxon>Burkholderiales</taxon>
        <taxon>Alcaligenaceae</taxon>
        <taxon>Achromobacter</taxon>
    </lineage>
</organism>
<dbReference type="Proteomes" id="UP000037511">
    <property type="component" value="Unassembled WGS sequence"/>
</dbReference>
<dbReference type="Pfam" id="PF03401">
    <property type="entry name" value="TctC"/>
    <property type="match status" value="1"/>
</dbReference>
<dbReference type="RefSeq" id="WP_050447766.1">
    <property type="nucleotide sequence ID" value="NZ_JAOEJJ010000002.1"/>
</dbReference>
<evidence type="ECO:0000256" key="1">
    <source>
        <dbReference type="ARBA" id="ARBA00006987"/>
    </source>
</evidence>
<sequence length="322" mass="33751">MSMLTRCVLLCVGALCAVSASAAGFPSGPVHLVVGFPPGGGTDGAARIIAEKLPAQLGQPTIVDNRAGAGGTLGAQNVARAAADGTTLFFGTGAELIINPVTRKTAPYDVLKNFTPIGEVGSVSFVLVVPASSPIKDVPSLIERAKAQPNRLNFSSFGMGSTNHMIGELFLSRTGTKATHIPYQGSAPAMTALLANEVDFTFETAAVALPHIKSGKLRALATPSPKRLRDLPDTPTLRELGYQELIAEGWMGLLGPASVPSDVVERLNAALVHVLELPDVRERLTARGVEVSPGSARQFRDRLAAEQSKWRQVAQNSGISLD</sequence>
<reference evidence="3 4" key="1">
    <citation type="submission" date="2015-07" db="EMBL/GenBank/DDBJ databases">
        <title>Draft genome of Achromobacter spanius.</title>
        <authorList>
            <person name="Wang X."/>
        </authorList>
    </citation>
    <scope>NUCLEOTIDE SEQUENCE [LARGE SCALE GENOMIC DNA]</scope>
    <source>
        <strain evidence="3 4">CGMCC9173</strain>
    </source>
</reference>
<feature type="chain" id="PRO_5043329939" description="Tripartite tricarboxylate transporter substrate binding protein" evidence="2">
    <location>
        <begin position="23"/>
        <end position="322"/>
    </location>
</feature>
<dbReference type="SUPFAM" id="SSF53850">
    <property type="entry name" value="Periplasmic binding protein-like II"/>
    <property type="match status" value="1"/>
</dbReference>
<protein>
    <recommendedName>
        <fullName evidence="5">Tripartite tricarboxylate transporter substrate binding protein</fullName>
    </recommendedName>
</protein>
<evidence type="ECO:0000256" key="2">
    <source>
        <dbReference type="SAM" id="SignalP"/>
    </source>
</evidence>
<comment type="caution">
    <text evidence="3">The sequence shown here is derived from an EMBL/GenBank/DDBJ whole genome shotgun (WGS) entry which is preliminary data.</text>
</comment>
<gene>
    <name evidence="3" type="ORF">AFM18_15475</name>
</gene>
<evidence type="ECO:0008006" key="5">
    <source>
        <dbReference type="Google" id="ProtNLM"/>
    </source>
</evidence>
<proteinExistence type="inferred from homology"/>
<dbReference type="AlphaFoldDB" id="A0AAW3I433"/>
<keyword evidence="2" id="KW-0732">Signal</keyword>
<comment type="similarity">
    <text evidence="1">Belongs to the UPF0065 (bug) family.</text>
</comment>
<accession>A0AAW3I433</accession>
<dbReference type="InterPro" id="IPR042100">
    <property type="entry name" value="Bug_dom1"/>
</dbReference>
<evidence type="ECO:0000313" key="4">
    <source>
        <dbReference type="Proteomes" id="UP000037511"/>
    </source>
</evidence>
<dbReference type="Gene3D" id="3.40.190.150">
    <property type="entry name" value="Bordetella uptake gene, domain 1"/>
    <property type="match status" value="1"/>
</dbReference>
<evidence type="ECO:0000313" key="3">
    <source>
        <dbReference type="EMBL" id="KNE26842.1"/>
    </source>
</evidence>
<dbReference type="PIRSF" id="PIRSF017082">
    <property type="entry name" value="YflP"/>
    <property type="match status" value="1"/>
</dbReference>
<dbReference type="InterPro" id="IPR005064">
    <property type="entry name" value="BUG"/>
</dbReference>
<name>A0AAW3I433_9BURK</name>